<keyword evidence="9" id="KW-0822">Tryptophan biosynthesis</keyword>
<keyword evidence="10" id="KW-0460">Magnesium</keyword>
<evidence type="ECO:0000256" key="7">
    <source>
        <dbReference type="ARBA" id="ARBA00022605"/>
    </source>
</evidence>
<organism evidence="17">
    <name type="scientific">freshwater metagenome</name>
    <dbReference type="NCBI Taxonomy" id="449393"/>
    <lineage>
        <taxon>unclassified sequences</taxon>
        <taxon>metagenomes</taxon>
        <taxon>ecological metagenomes</taxon>
    </lineage>
</organism>
<evidence type="ECO:0000256" key="2">
    <source>
        <dbReference type="ARBA" id="ARBA00004873"/>
    </source>
</evidence>
<dbReference type="PANTHER" id="PTHR11236:SF48">
    <property type="entry name" value="ISOCHORISMATE SYNTHASE MENF"/>
    <property type="match status" value="1"/>
</dbReference>
<reference evidence="17" key="1">
    <citation type="submission" date="2020-05" db="EMBL/GenBank/DDBJ databases">
        <authorList>
            <person name="Chiriac C."/>
            <person name="Salcher M."/>
            <person name="Ghai R."/>
            <person name="Kavagutti S V."/>
        </authorList>
    </citation>
    <scope>NUCLEOTIDE SEQUENCE</scope>
</reference>
<dbReference type="AlphaFoldDB" id="A0A6J6GFN6"/>
<keyword evidence="11" id="KW-0057">Aromatic amino acid biosynthesis</keyword>
<evidence type="ECO:0000256" key="5">
    <source>
        <dbReference type="ARBA" id="ARBA00012266"/>
    </source>
</evidence>
<evidence type="ECO:0000313" key="17">
    <source>
        <dbReference type="EMBL" id="CAB4600116.1"/>
    </source>
</evidence>
<dbReference type="UniPathway" id="UPA00035">
    <property type="reaction ID" value="UER00040"/>
</dbReference>
<evidence type="ECO:0000259" key="16">
    <source>
        <dbReference type="Pfam" id="PF04715"/>
    </source>
</evidence>
<dbReference type="InterPro" id="IPR019999">
    <property type="entry name" value="Anth_synth_I-like"/>
</dbReference>
<comment type="function">
    <text evidence="13">Part of a heterotetrameric complex that catalyzes the two-step biosynthesis of anthranilate, an intermediate in the biosynthesis of L-tryptophan. In the first step, the glutamine-binding beta subunit (TrpG) of anthranilate synthase (AS) provides the glutamine amidotransferase activity which generates ammonia as a substrate that, along with chorismate, is used in the second step, catalyzed by the large alpha subunit of AS (TrpE) to produce anthranilate. In the absence of TrpG, TrpE can synthesize anthranilate directly from chorismate and high concentrations of ammonia.</text>
</comment>
<evidence type="ECO:0000256" key="9">
    <source>
        <dbReference type="ARBA" id="ARBA00022822"/>
    </source>
</evidence>
<sequence>MHKPTRDEFHSLADTHTVVPVWRELLADLITPVAAFARLCGDDQSGFLFESVEHGERWSRWSFLGRNPLATLILSDGVLSVEGDLPAEMPRDEGILAAIEWILERYRSPVLDELPPLHGGVVGYLGYDVVREVEHLPSIPRDATGYPDAVMSIIGQLAAFDHFRQRVTLIENVLVPAGAGRDELDRLYDEAIIRLDQLAVDGAKPLDEPMVVPPPAEPVLPAVSSSMSTAEYAAAVDAAKEHILAGDIFQVVLSQRFSFPLEADPFDFYRVLRQVNPSPYMYFLRTEALSLAGSSPEPMVKLVDGRVISRPIAGTRRRGATDEEDRRLGAELREHPKELAEHVMLIDLARNDVGRVVSFGTEQVDEMMVLERYSHVMHLTSQVSGELAPGRTPIDVLRATLPAGTVSGAPKVRAMQIIDELEPVKRGPYAGVVGYIDFSGTIDTAIAIRTLVVGADGMAHVQAGAGIVVDSVPEHEDLECHNKARALLSAVDGARQMTAQRRGRLRP</sequence>
<dbReference type="PRINTS" id="PR00095">
    <property type="entry name" value="ANTSNTHASEI"/>
</dbReference>
<comment type="pathway">
    <text evidence="2">Amino-acid biosynthesis; L-tryptophan biosynthesis; L-tryptophan from chorismate: step 1/5.</text>
</comment>
<proteinExistence type="inferred from homology"/>
<dbReference type="InterPro" id="IPR015890">
    <property type="entry name" value="Chorismate_C"/>
</dbReference>
<dbReference type="GO" id="GO:0004049">
    <property type="term" value="F:anthranilate synthase activity"/>
    <property type="evidence" value="ECO:0007669"/>
    <property type="project" value="UniProtKB-EC"/>
</dbReference>
<evidence type="ECO:0000256" key="13">
    <source>
        <dbReference type="ARBA" id="ARBA00025634"/>
    </source>
</evidence>
<comment type="catalytic activity">
    <reaction evidence="14">
        <text>chorismate + L-glutamine = anthranilate + pyruvate + L-glutamate + H(+)</text>
        <dbReference type="Rhea" id="RHEA:21732"/>
        <dbReference type="ChEBI" id="CHEBI:15361"/>
        <dbReference type="ChEBI" id="CHEBI:15378"/>
        <dbReference type="ChEBI" id="CHEBI:16567"/>
        <dbReference type="ChEBI" id="CHEBI:29748"/>
        <dbReference type="ChEBI" id="CHEBI:29985"/>
        <dbReference type="ChEBI" id="CHEBI:58359"/>
        <dbReference type="EC" id="4.1.3.27"/>
    </reaction>
</comment>
<feature type="domain" description="Anthranilate synthase component I N-terminal" evidence="16">
    <location>
        <begin position="28"/>
        <end position="169"/>
    </location>
</feature>
<evidence type="ECO:0000259" key="15">
    <source>
        <dbReference type="Pfam" id="PF00425"/>
    </source>
</evidence>
<accession>A0A6J6GFN6</accession>
<dbReference type="InterPro" id="IPR005801">
    <property type="entry name" value="ADC_synthase"/>
</dbReference>
<keyword evidence="12" id="KW-0456">Lyase</keyword>
<dbReference type="Gene3D" id="3.60.120.10">
    <property type="entry name" value="Anthranilate synthase"/>
    <property type="match status" value="1"/>
</dbReference>
<dbReference type="PANTHER" id="PTHR11236">
    <property type="entry name" value="AMINOBENZOATE/ANTHRANILATE SYNTHASE"/>
    <property type="match status" value="1"/>
</dbReference>
<dbReference type="Pfam" id="PF00425">
    <property type="entry name" value="Chorismate_bind"/>
    <property type="match status" value="1"/>
</dbReference>
<dbReference type="SUPFAM" id="SSF56322">
    <property type="entry name" value="ADC synthase"/>
    <property type="match status" value="1"/>
</dbReference>
<dbReference type="GO" id="GO:0046872">
    <property type="term" value="F:metal ion binding"/>
    <property type="evidence" value="ECO:0007669"/>
    <property type="project" value="UniProtKB-KW"/>
</dbReference>
<dbReference type="EMBL" id="CAEZUP010000008">
    <property type="protein sequence ID" value="CAB4600116.1"/>
    <property type="molecule type" value="Genomic_DNA"/>
</dbReference>
<dbReference type="InterPro" id="IPR005256">
    <property type="entry name" value="Anth_synth_I_PabB"/>
</dbReference>
<comment type="subunit">
    <text evidence="4">Heterotetramer consisting of two non-identical subunits: a beta subunit (TrpG) and a large alpha subunit (TrpE).</text>
</comment>
<evidence type="ECO:0000256" key="8">
    <source>
        <dbReference type="ARBA" id="ARBA00022723"/>
    </source>
</evidence>
<dbReference type="NCBIfam" id="TIGR00564">
    <property type="entry name" value="trpE_most"/>
    <property type="match status" value="1"/>
</dbReference>
<dbReference type="InterPro" id="IPR006805">
    <property type="entry name" value="Anth_synth_I_N"/>
</dbReference>
<gene>
    <name evidence="17" type="ORF">UFOPK1835_00332</name>
</gene>
<evidence type="ECO:0000256" key="3">
    <source>
        <dbReference type="ARBA" id="ARBA00009562"/>
    </source>
</evidence>
<feature type="domain" description="Chorismate-utilising enzyme C-terminal" evidence="15">
    <location>
        <begin position="230"/>
        <end position="483"/>
    </location>
</feature>
<evidence type="ECO:0000256" key="10">
    <source>
        <dbReference type="ARBA" id="ARBA00022842"/>
    </source>
</evidence>
<evidence type="ECO:0000256" key="6">
    <source>
        <dbReference type="ARBA" id="ARBA00020653"/>
    </source>
</evidence>
<protein>
    <recommendedName>
        <fullName evidence="6">Anthranilate synthase component 1</fullName>
        <ecNumber evidence="5">4.1.3.27</ecNumber>
    </recommendedName>
</protein>
<keyword evidence="7" id="KW-0028">Amino-acid biosynthesis</keyword>
<evidence type="ECO:0000256" key="14">
    <source>
        <dbReference type="ARBA" id="ARBA00047683"/>
    </source>
</evidence>
<dbReference type="EC" id="4.1.3.27" evidence="5"/>
<evidence type="ECO:0000256" key="4">
    <source>
        <dbReference type="ARBA" id="ARBA00011575"/>
    </source>
</evidence>
<dbReference type="Pfam" id="PF04715">
    <property type="entry name" value="Anth_synt_I_N"/>
    <property type="match status" value="1"/>
</dbReference>
<evidence type="ECO:0000256" key="12">
    <source>
        <dbReference type="ARBA" id="ARBA00023239"/>
    </source>
</evidence>
<keyword evidence="8" id="KW-0479">Metal-binding</keyword>
<name>A0A6J6GFN6_9ZZZZ</name>
<evidence type="ECO:0000256" key="1">
    <source>
        <dbReference type="ARBA" id="ARBA00001946"/>
    </source>
</evidence>
<dbReference type="GO" id="GO:0000162">
    <property type="term" value="P:L-tryptophan biosynthetic process"/>
    <property type="evidence" value="ECO:0007669"/>
    <property type="project" value="UniProtKB-UniPathway"/>
</dbReference>
<comment type="cofactor">
    <cofactor evidence="1">
        <name>Mg(2+)</name>
        <dbReference type="ChEBI" id="CHEBI:18420"/>
    </cofactor>
</comment>
<comment type="similarity">
    <text evidence="3">Belongs to the anthranilate synthase component I family.</text>
</comment>
<evidence type="ECO:0000256" key="11">
    <source>
        <dbReference type="ARBA" id="ARBA00023141"/>
    </source>
</evidence>